<protein>
    <recommendedName>
        <fullName evidence="6">DNA gyrase subunit B</fullName>
    </recommendedName>
</protein>
<name>A0A1S1WTY5_9NEIS</name>
<evidence type="ECO:0000313" key="3">
    <source>
        <dbReference type="EMBL" id="OHX16356.1"/>
    </source>
</evidence>
<organism evidence="2 4">
    <name type="scientific">Chromobacterium sphagni</name>
    <dbReference type="NCBI Taxonomy" id="1903179"/>
    <lineage>
        <taxon>Bacteria</taxon>
        <taxon>Pseudomonadati</taxon>
        <taxon>Pseudomonadota</taxon>
        <taxon>Betaproteobacteria</taxon>
        <taxon>Neisseriales</taxon>
        <taxon>Chromobacteriaceae</taxon>
        <taxon>Chromobacterium</taxon>
    </lineage>
</organism>
<accession>A0A1S1WTY5</accession>
<dbReference type="STRING" id="1903179.BI347_19770"/>
<evidence type="ECO:0000256" key="1">
    <source>
        <dbReference type="SAM" id="Phobius"/>
    </source>
</evidence>
<dbReference type="EMBL" id="MKCS01000003">
    <property type="protein sequence ID" value="OHX10755.1"/>
    <property type="molecule type" value="Genomic_DNA"/>
</dbReference>
<evidence type="ECO:0000313" key="5">
    <source>
        <dbReference type="Proteomes" id="UP000180280"/>
    </source>
</evidence>
<dbReference type="RefSeq" id="WP_071114754.1">
    <property type="nucleotide sequence ID" value="NZ_MKCS01000003.1"/>
</dbReference>
<dbReference type="AlphaFoldDB" id="A0A1S1WTY5"/>
<proteinExistence type="predicted"/>
<keyword evidence="1" id="KW-1133">Transmembrane helix</keyword>
<sequence length="182" mass="19870">MSGTVLASLLTLCYPFLIYFGQGRVEPRLLAGLLVGIALLRAFSTRQAAWYWAAAATLLLAVFSMLGNGLLPLKLYPLLVNAILLAAFAGSLRFGPPLIERLARLTEPALDERGVRYTRTVTQVWCGFFIVNGSLSLATALWADNAVWTAYNGCASYLLMGALFGGEWLVRQRVKSRNTTHG</sequence>
<gene>
    <name evidence="3" type="ORF">BI344_21610</name>
    <name evidence="2" type="ORF">BI347_19770</name>
</gene>
<evidence type="ECO:0008006" key="6">
    <source>
        <dbReference type="Google" id="ProtNLM"/>
    </source>
</evidence>
<evidence type="ECO:0000313" key="4">
    <source>
        <dbReference type="Proteomes" id="UP000180088"/>
    </source>
</evidence>
<keyword evidence="1" id="KW-0812">Transmembrane</keyword>
<dbReference type="EMBL" id="MKCT01000082">
    <property type="protein sequence ID" value="OHX16356.1"/>
    <property type="molecule type" value="Genomic_DNA"/>
</dbReference>
<reference evidence="4 5" key="1">
    <citation type="submission" date="2016-09" db="EMBL/GenBank/DDBJ databases">
        <title>Chromobacterium muskegensis sp. nov., an insecticidal bacterium isolated from Sphagnum bogs.</title>
        <authorList>
            <person name="Sparks M.E."/>
            <person name="Blackburn M.B."/>
            <person name="Gundersen-Rindal D.E."/>
            <person name="Mitchell A."/>
            <person name="Farrar R."/>
            <person name="Kuhar D."/>
        </authorList>
    </citation>
    <scope>NUCLEOTIDE SEQUENCE [LARGE SCALE GENOMIC DNA]</scope>
    <source>
        <strain evidence="3 5">14B-1</strain>
        <strain evidence="2 4">37-2</strain>
    </source>
</reference>
<feature type="transmembrane region" description="Helical" evidence="1">
    <location>
        <begin position="50"/>
        <end position="70"/>
    </location>
</feature>
<evidence type="ECO:0000313" key="2">
    <source>
        <dbReference type="EMBL" id="OHX10755.1"/>
    </source>
</evidence>
<keyword evidence="1" id="KW-0472">Membrane</keyword>
<dbReference type="Proteomes" id="UP000180280">
    <property type="component" value="Unassembled WGS sequence"/>
</dbReference>
<comment type="caution">
    <text evidence="2">The sequence shown here is derived from an EMBL/GenBank/DDBJ whole genome shotgun (WGS) entry which is preliminary data.</text>
</comment>
<dbReference type="Proteomes" id="UP000180088">
    <property type="component" value="Unassembled WGS sequence"/>
</dbReference>
<keyword evidence="5" id="KW-1185">Reference proteome</keyword>
<feature type="transmembrane region" description="Helical" evidence="1">
    <location>
        <begin position="149"/>
        <end position="170"/>
    </location>
</feature>
<feature type="transmembrane region" description="Helical" evidence="1">
    <location>
        <begin position="76"/>
        <end position="95"/>
    </location>
</feature>
<dbReference type="OrthoDB" id="8537043at2"/>
<feature type="transmembrane region" description="Helical" evidence="1">
    <location>
        <begin position="124"/>
        <end position="143"/>
    </location>
</feature>